<dbReference type="CDD" id="cd04730">
    <property type="entry name" value="NPD_like"/>
    <property type="match status" value="1"/>
</dbReference>
<evidence type="ECO:0000256" key="2">
    <source>
        <dbReference type="ARBA" id="ARBA00022630"/>
    </source>
</evidence>
<evidence type="ECO:0000256" key="4">
    <source>
        <dbReference type="ARBA" id="ARBA00023002"/>
    </source>
</evidence>
<keyword evidence="4" id="KW-0560">Oxidoreductase</keyword>
<comment type="caution">
    <text evidence="6">The sequence shown here is derived from an EMBL/GenBank/DDBJ whole genome shotgun (WGS) entry which is preliminary data.</text>
</comment>
<protein>
    <recommendedName>
        <fullName evidence="8">2-nitropropane dioxygenase</fullName>
    </recommendedName>
</protein>
<dbReference type="SUPFAM" id="SSF51412">
    <property type="entry name" value="Inosine monophosphate dehydrogenase (IMPDH)"/>
    <property type="match status" value="1"/>
</dbReference>
<dbReference type="PANTHER" id="PTHR42747:SF4">
    <property type="entry name" value="BLR1330 PROTEIN"/>
    <property type="match status" value="1"/>
</dbReference>
<dbReference type="InterPro" id="IPR013785">
    <property type="entry name" value="Aldolase_TIM"/>
</dbReference>
<proteinExistence type="inferred from homology"/>
<dbReference type="RefSeq" id="WP_211958010.1">
    <property type="nucleotide sequence ID" value="NZ_CAJPVI010000072.1"/>
</dbReference>
<dbReference type="Proteomes" id="UP000672657">
    <property type="component" value="Unassembled WGS sequence"/>
</dbReference>
<sequence>MSAAALQRLRLPLIAAPMLRVSGPALVTAACRAGVVGAFPTANARTVDELDQWLTQMRESLQDAEQPGPVCPNLIIRQPRLQDDLACLVRHRVEMVITSVGSPAAVVGPLHDVGCTVFADVASVGHAEKALRAGADGLVLLSAGAGGQTGWANGMAFARAVRQFFDGPLVMAGGISDGHALWAARALGCDLGYMGTKFIATEESMADARHKAMVVSSRLDDVMRTRAFTGLDASMLRPSIEAAGLDPDQLDETVTFDEARTRFGGGTSDDKPKRWRDIWSAGHSVSGVTGIHDVAGLVAATQAEYEAARRRTADLQ</sequence>
<evidence type="ECO:0000256" key="5">
    <source>
        <dbReference type="ARBA" id="ARBA00023033"/>
    </source>
</evidence>
<evidence type="ECO:0008006" key="8">
    <source>
        <dbReference type="Google" id="ProtNLM"/>
    </source>
</evidence>
<comment type="similarity">
    <text evidence="1">Belongs to the nitronate monooxygenase family. NMO class I subfamily.</text>
</comment>
<name>A0ABM8TUC3_9BURK</name>
<keyword evidence="2" id="KW-0285">Flavoprotein</keyword>
<dbReference type="Gene3D" id="3.20.20.70">
    <property type="entry name" value="Aldolase class I"/>
    <property type="match status" value="1"/>
</dbReference>
<keyword evidence="7" id="KW-1185">Reference proteome</keyword>
<evidence type="ECO:0000256" key="3">
    <source>
        <dbReference type="ARBA" id="ARBA00022643"/>
    </source>
</evidence>
<evidence type="ECO:0000313" key="6">
    <source>
        <dbReference type="EMBL" id="CAG2160134.1"/>
    </source>
</evidence>
<dbReference type="EMBL" id="CAJPVI010000072">
    <property type="protein sequence ID" value="CAG2160134.1"/>
    <property type="molecule type" value="Genomic_DNA"/>
</dbReference>
<organism evidence="6 7">
    <name type="scientific">Cupriavidus numazuensis</name>
    <dbReference type="NCBI Taxonomy" id="221992"/>
    <lineage>
        <taxon>Bacteria</taxon>
        <taxon>Pseudomonadati</taxon>
        <taxon>Pseudomonadota</taxon>
        <taxon>Betaproteobacteria</taxon>
        <taxon>Burkholderiales</taxon>
        <taxon>Burkholderiaceae</taxon>
        <taxon>Cupriavidus</taxon>
    </lineage>
</organism>
<evidence type="ECO:0000256" key="1">
    <source>
        <dbReference type="ARBA" id="ARBA00009881"/>
    </source>
</evidence>
<dbReference type="InterPro" id="IPR004136">
    <property type="entry name" value="NMO"/>
</dbReference>
<accession>A0ABM8TUC3</accession>
<keyword evidence="5" id="KW-0503">Monooxygenase</keyword>
<gene>
    <name evidence="6" type="ORF">LMG26411_07250</name>
</gene>
<reference evidence="6 7" key="1">
    <citation type="submission" date="2021-03" db="EMBL/GenBank/DDBJ databases">
        <authorList>
            <person name="Peeters C."/>
        </authorList>
    </citation>
    <scope>NUCLEOTIDE SEQUENCE [LARGE SCALE GENOMIC DNA]</scope>
    <source>
        <strain evidence="6 7">LMG 26411</strain>
    </source>
</reference>
<keyword evidence="3" id="KW-0288">FMN</keyword>
<dbReference type="PANTHER" id="PTHR42747">
    <property type="entry name" value="NITRONATE MONOOXYGENASE-RELATED"/>
    <property type="match status" value="1"/>
</dbReference>
<dbReference type="Pfam" id="PF03060">
    <property type="entry name" value="NMO"/>
    <property type="match status" value="1"/>
</dbReference>
<evidence type="ECO:0000313" key="7">
    <source>
        <dbReference type="Proteomes" id="UP000672657"/>
    </source>
</evidence>